<dbReference type="CDD" id="cd07361">
    <property type="entry name" value="MEMO_like"/>
    <property type="match status" value="1"/>
</dbReference>
<dbReference type="EMBL" id="CP021425">
    <property type="protein sequence ID" value="ARU54903.1"/>
    <property type="molecule type" value="Genomic_DNA"/>
</dbReference>
<protein>
    <recommendedName>
        <fullName evidence="2">MEMO1 family protein OLMES_0811</fullName>
    </recommendedName>
</protein>
<evidence type="ECO:0000313" key="3">
    <source>
        <dbReference type="EMBL" id="ARU54903.1"/>
    </source>
</evidence>
<keyword evidence="4" id="KW-1185">Reference proteome</keyword>
<dbReference type="InterPro" id="IPR002737">
    <property type="entry name" value="MEMO1_fam"/>
</dbReference>
<dbReference type="OrthoDB" id="9782820at2"/>
<reference evidence="3 4" key="1">
    <citation type="submission" date="2017-05" db="EMBL/GenBank/DDBJ databases">
        <title>Genomic insights into alkan degradation activity of Oleiphilus messinensis.</title>
        <authorList>
            <person name="Kozyavkin S.A."/>
            <person name="Slesarev A.I."/>
            <person name="Golyshin P.N."/>
            <person name="Korzhenkov A."/>
            <person name="Golyshina O.N."/>
            <person name="Toshchakov S.V."/>
        </authorList>
    </citation>
    <scope>NUCLEOTIDE SEQUENCE [LARGE SCALE GENOMIC DNA]</scope>
    <source>
        <strain evidence="3 4">ME102</strain>
    </source>
</reference>
<dbReference type="AlphaFoldDB" id="A0A1Y0I677"/>
<dbReference type="Proteomes" id="UP000196027">
    <property type="component" value="Chromosome"/>
</dbReference>
<name>A0A1Y0I677_9GAMM</name>
<dbReference type="NCBIfam" id="TIGR04336">
    <property type="entry name" value="AmmeMemoSam_B"/>
    <property type="match status" value="1"/>
</dbReference>
<dbReference type="Gene3D" id="3.40.830.10">
    <property type="entry name" value="LigB-like"/>
    <property type="match status" value="1"/>
</dbReference>
<sequence length="257" mass="27318">MKVRAAAVSGQFYPEDAGELRGLLEQLLRPPSTAEAGRYRIIIAPHAGYIYSGAVAAAAYRALNTENVTRVAILGPCHRVPVAGMAVPESGEFETPLGRVPVDAEGVDLLVRHGLAERNDLAHEFEHSIEVQIPFLQYVLSGFSIVPVVVGGAAVQVVSQALELLYNSQTLLVVSSDLSHFLSYHKACQIDQSTSDKIIHQDYSLSGEEACGARAVNGVSAWAKRCGFHTELLGLANSGDTAGDKSRVVGYGAYGIG</sequence>
<gene>
    <name evidence="3" type="ORF">OLMES_0811</name>
</gene>
<evidence type="ECO:0000256" key="1">
    <source>
        <dbReference type="ARBA" id="ARBA00006315"/>
    </source>
</evidence>
<dbReference type="HAMAP" id="MF_00055">
    <property type="entry name" value="MEMO1"/>
    <property type="match status" value="1"/>
</dbReference>
<dbReference type="PANTHER" id="PTHR11060:SF0">
    <property type="entry name" value="PROTEIN MEMO1"/>
    <property type="match status" value="1"/>
</dbReference>
<evidence type="ECO:0000313" key="4">
    <source>
        <dbReference type="Proteomes" id="UP000196027"/>
    </source>
</evidence>
<comment type="similarity">
    <text evidence="1 2">Belongs to the MEMO1 family.</text>
</comment>
<dbReference type="KEGG" id="ome:OLMES_0811"/>
<proteinExistence type="inferred from homology"/>
<evidence type="ECO:0000256" key="2">
    <source>
        <dbReference type="HAMAP-Rule" id="MF_00055"/>
    </source>
</evidence>
<dbReference type="PANTHER" id="PTHR11060">
    <property type="entry name" value="PROTEIN MEMO1"/>
    <property type="match status" value="1"/>
</dbReference>
<organism evidence="3 4">
    <name type="scientific">Oleiphilus messinensis</name>
    <dbReference type="NCBI Taxonomy" id="141451"/>
    <lineage>
        <taxon>Bacteria</taxon>
        <taxon>Pseudomonadati</taxon>
        <taxon>Pseudomonadota</taxon>
        <taxon>Gammaproteobacteria</taxon>
        <taxon>Oceanospirillales</taxon>
        <taxon>Oleiphilaceae</taxon>
        <taxon>Oleiphilus</taxon>
    </lineage>
</organism>
<accession>A0A1Y0I677</accession>
<dbReference type="RefSeq" id="WP_087460064.1">
    <property type="nucleotide sequence ID" value="NZ_CP021425.1"/>
</dbReference>
<dbReference type="Pfam" id="PF01875">
    <property type="entry name" value="Memo"/>
    <property type="match status" value="1"/>
</dbReference>